<dbReference type="Proteomes" id="UP000470082">
    <property type="component" value="Unassembled WGS sequence"/>
</dbReference>
<gene>
    <name evidence="1" type="ORF">FYJ50_05550</name>
</gene>
<evidence type="ECO:0000313" key="1">
    <source>
        <dbReference type="EMBL" id="MSS01566.1"/>
    </source>
</evidence>
<evidence type="ECO:0000313" key="2">
    <source>
        <dbReference type="Proteomes" id="UP000470082"/>
    </source>
</evidence>
<dbReference type="AlphaFoldDB" id="A0A7X2T493"/>
<reference evidence="1 2" key="1">
    <citation type="submission" date="2019-08" db="EMBL/GenBank/DDBJ databases">
        <title>In-depth cultivation of the pig gut microbiome towards novel bacterial diversity and tailored functional studies.</title>
        <authorList>
            <person name="Wylensek D."/>
            <person name="Hitch T.C.A."/>
            <person name="Clavel T."/>
        </authorList>
    </citation>
    <scope>NUCLEOTIDE SEQUENCE [LARGE SCALE GENOMIC DNA]</scope>
    <source>
        <strain evidence="1 2">LKV-178-WT-2G</strain>
    </source>
</reference>
<keyword evidence="2" id="KW-1185">Reference proteome</keyword>
<comment type="caution">
    <text evidence="1">The sequence shown here is derived from an EMBL/GenBank/DDBJ whole genome shotgun (WGS) entry which is preliminary data.</text>
</comment>
<accession>A0A7X2T493</accession>
<dbReference type="EMBL" id="VUMM01000008">
    <property type="protein sequence ID" value="MSS01566.1"/>
    <property type="molecule type" value="Genomic_DNA"/>
</dbReference>
<proteinExistence type="predicted"/>
<name>A0A7X2T493_9FIRM</name>
<protein>
    <submittedName>
        <fullName evidence="1">Uncharacterized protein</fullName>
    </submittedName>
</protein>
<sequence length="69" mass="8419">MSKYDPLWNFIKDNKKEDFSRTFDEIEQILNFPINHSFLTYKKECLVTGFKVKKISMKEKEVFFNKEMT</sequence>
<organism evidence="1 2">
    <name type="scientific">Floccifex porci</name>
    <dbReference type="NCBI Taxonomy" id="2606629"/>
    <lineage>
        <taxon>Bacteria</taxon>
        <taxon>Bacillati</taxon>
        <taxon>Bacillota</taxon>
        <taxon>Erysipelotrichia</taxon>
        <taxon>Erysipelotrichales</taxon>
        <taxon>Erysipelotrichaceae</taxon>
        <taxon>Floccifex</taxon>
    </lineage>
</organism>
<dbReference type="RefSeq" id="WP_154460099.1">
    <property type="nucleotide sequence ID" value="NZ_VUMM01000008.1"/>
</dbReference>